<keyword evidence="1 2" id="KW-0238">DNA-binding</keyword>
<feature type="domain" description="HTH tetR-type" evidence="3">
    <location>
        <begin position="18"/>
        <end position="78"/>
    </location>
</feature>
<gene>
    <name evidence="4" type="ORF">KSB_66550</name>
</gene>
<dbReference type="PRINTS" id="PR00455">
    <property type="entry name" value="HTHTETR"/>
</dbReference>
<evidence type="ECO:0000256" key="2">
    <source>
        <dbReference type="PROSITE-ProRule" id="PRU00335"/>
    </source>
</evidence>
<dbReference type="SUPFAM" id="SSF48498">
    <property type="entry name" value="Tetracyclin repressor-like, C-terminal domain"/>
    <property type="match status" value="1"/>
</dbReference>
<dbReference type="Pfam" id="PF00440">
    <property type="entry name" value="TetR_N"/>
    <property type="match status" value="1"/>
</dbReference>
<dbReference type="InterPro" id="IPR050109">
    <property type="entry name" value="HTH-type_TetR-like_transc_reg"/>
</dbReference>
<comment type="caution">
    <text evidence="4">The sequence shown here is derived from an EMBL/GenBank/DDBJ whole genome shotgun (WGS) entry which is preliminary data.</text>
</comment>
<name>A0ABQ3V0V2_9CHLR</name>
<dbReference type="Proteomes" id="UP000654345">
    <property type="component" value="Unassembled WGS sequence"/>
</dbReference>
<feature type="DNA-binding region" description="H-T-H motif" evidence="2">
    <location>
        <begin position="41"/>
        <end position="60"/>
    </location>
</feature>
<reference evidence="4 5" key="1">
    <citation type="journal article" date="2021" name="Int. J. Syst. Evol. Microbiol.">
        <title>Reticulibacter mediterranei gen. nov., sp. nov., within the new family Reticulibacteraceae fam. nov., and Ktedonospora formicarum gen. nov., sp. nov., Ktedonobacter robiniae sp. nov., Dictyobacter formicarum sp. nov. and Dictyobacter arantiisoli sp. nov., belonging to the class Ktedonobacteria.</title>
        <authorList>
            <person name="Yabe S."/>
            <person name="Zheng Y."/>
            <person name="Wang C.M."/>
            <person name="Sakai Y."/>
            <person name="Abe K."/>
            <person name="Yokota A."/>
            <person name="Donadio S."/>
            <person name="Cavaletti L."/>
            <person name="Monciardini P."/>
        </authorList>
    </citation>
    <scope>NUCLEOTIDE SEQUENCE [LARGE SCALE GENOMIC DNA]</scope>
    <source>
        <strain evidence="4 5">SOSP1-30</strain>
    </source>
</reference>
<evidence type="ECO:0000313" key="5">
    <source>
        <dbReference type="Proteomes" id="UP000654345"/>
    </source>
</evidence>
<evidence type="ECO:0000256" key="1">
    <source>
        <dbReference type="ARBA" id="ARBA00023125"/>
    </source>
</evidence>
<dbReference type="RefSeq" id="WP_201374433.1">
    <property type="nucleotide sequence ID" value="NZ_BNJG01000002.1"/>
</dbReference>
<dbReference type="Gene3D" id="1.10.10.60">
    <property type="entry name" value="Homeodomain-like"/>
    <property type="match status" value="1"/>
</dbReference>
<dbReference type="PANTHER" id="PTHR30055">
    <property type="entry name" value="HTH-TYPE TRANSCRIPTIONAL REGULATOR RUTR"/>
    <property type="match status" value="1"/>
</dbReference>
<dbReference type="InterPro" id="IPR001647">
    <property type="entry name" value="HTH_TetR"/>
</dbReference>
<dbReference type="Gene3D" id="1.10.357.10">
    <property type="entry name" value="Tetracycline Repressor, domain 2"/>
    <property type="match status" value="1"/>
</dbReference>
<organism evidence="4 5">
    <name type="scientific">Ktedonobacter robiniae</name>
    <dbReference type="NCBI Taxonomy" id="2778365"/>
    <lineage>
        <taxon>Bacteria</taxon>
        <taxon>Bacillati</taxon>
        <taxon>Chloroflexota</taxon>
        <taxon>Ktedonobacteria</taxon>
        <taxon>Ktedonobacterales</taxon>
        <taxon>Ktedonobacteraceae</taxon>
        <taxon>Ktedonobacter</taxon>
    </lineage>
</organism>
<proteinExistence type="predicted"/>
<sequence length="211" mass="24080">MTDTQQPQPVKRSRMSGEERRKLILHCAKRVFARSTYVEASTGELARESGITEPMLYKHFGSKKGLFLAVLREFSSQFLELYQKRLAEREEKDILDALEHVVLDFRETISVDPETQRVLFQSVLESSDPEISQGVSKNNLTIYQMIHDLVGRAQAAGYIDEALNLDAVAWGYMSMILANQYALMLNLSNRAAPLQEEISRVWLRGLRAREG</sequence>
<dbReference type="SUPFAM" id="SSF46689">
    <property type="entry name" value="Homeodomain-like"/>
    <property type="match status" value="1"/>
</dbReference>
<keyword evidence="5" id="KW-1185">Reference proteome</keyword>
<accession>A0ABQ3V0V2</accession>
<dbReference type="InterPro" id="IPR036271">
    <property type="entry name" value="Tet_transcr_reg_TetR-rel_C_sf"/>
</dbReference>
<protein>
    <recommendedName>
        <fullName evidence="3">HTH tetR-type domain-containing protein</fullName>
    </recommendedName>
</protein>
<dbReference type="PROSITE" id="PS50977">
    <property type="entry name" value="HTH_TETR_2"/>
    <property type="match status" value="1"/>
</dbReference>
<dbReference type="PANTHER" id="PTHR30055:SF226">
    <property type="entry name" value="HTH-TYPE TRANSCRIPTIONAL REGULATOR PKSA"/>
    <property type="match status" value="1"/>
</dbReference>
<dbReference type="EMBL" id="BNJG01000002">
    <property type="protein sequence ID" value="GHO58180.1"/>
    <property type="molecule type" value="Genomic_DNA"/>
</dbReference>
<evidence type="ECO:0000313" key="4">
    <source>
        <dbReference type="EMBL" id="GHO58180.1"/>
    </source>
</evidence>
<dbReference type="InterPro" id="IPR009057">
    <property type="entry name" value="Homeodomain-like_sf"/>
</dbReference>
<evidence type="ECO:0000259" key="3">
    <source>
        <dbReference type="PROSITE" id="PS50977"/>
    </source>
</evidence>